<dbReference type="InterPro" id="IPR015424">
    <property type="entry name" value="PyrdxlP-dep_Trfase"/>
</dbReference>
<dbReference type="GO" id="GO:0030170">
    <property type="term" value="F:pyridoxal phosphate binding"/>
    <property type="evidence" value="ECO:0007669"/>
    <property type="project" value="InterPro"/>
</dbReference>
<accession>A0A2A5WXN2</accession>
<dbReference type="NCBIfam" id="TIGR03538">
    <property type="entry name" value="DapC_gpp"/>
    <property type="match status" value="1"/>
</dbReference>
<organism evidence="5 6">
    <name type="scientific">OM182 bacterium MED-G24</name>
    <dbReference type="NCBI Taxonomy" id="1986255"/>
    <lineage>
        <taxon>Bacteria</taxon>
        <taxon>Pseudomonadati</taxon>
        <taxon>Pseudomonadota</taxon>
        <taxon>Gammaproteobacteria</taxon>
        <taxon>OMG group</taxon>
        <taxon>OM182 clade</taxon>
    </lineage>
</organism>
<dbReference type="InterPro" id="IPR004839">
    <property type="entry name" value="Aminotransferase_I/II_large"/>
</dbReference>
<dbReference type="InterPro" id="IPR015422">
    <property type="entry name" value="PyrdxlP-dep_Trfase_small"/>
</dbReference>
<dbReference type="InterPro" id="IPR015421">
    <property type="entry name" value="PyrdxlP-dep_Trfase_major"/>
</dbReference>
<proteinExistence type="predicted"/>
<dbReference type="AlphaFoldDB" id="A0A2A5WXN2"/>
<dbReference type="GO" id="GO:0009016">
    <property type="term" value="F:succinyldiaminopimelate transaminase activity"/>
    <property type="evidence" value="ECO:0007669"/>
    <property type="project" value="InterPro"/>
</dbReference>
<dbReference type="Proteomes" id="UP000219327">
    <property type="component" value="Unassembled WGS sequence"/>
</dbReference>
<evidence type="ECO:0000256" key="3">
    <source>
        <dbReference type="ARBA" id="ARBA00022679"/>
    </source>
</evidence>
<dbReference type="InterPro" id="IPR050881">
    <property type="entry name" value="LL-DAP_aminotransferase"/>
</dbReference>
<evidence type="ECO:0000256" key="2">
    <source>
        <dbReference type="ARBA" id="ARBA00022576"/>
    </source>
</evidence>
<comment type="cofactor">
    <cofactor evidence="1">
        <name>pyridoxal 5'-phosphate</name>
        <dbReference type="ChEBI" id="CHEBI:597326"/>
    </cofactor>
</comment>
<dbReference type="EMBL" id="NTKD01000005">
    <property type="protein sequence ID" value="PDH41279.1"/>
    <property type="molecule type" value="Genomic_DNA"/>
</dbReference>
<evidence type="ECO:0000313" key="6">
    <source>
        <dbReference type="Proteomes" id="UP000219327"/>
    </source>
</evidence>
<gene>
    <name evidence="5" type="ORF">CNE99_01955</name>
</gene>
<keyword evidence="2" id="KW-0032">Aminotransferase</keyword>
<dbReference type="Gene3D" id="3.90.1150.10">
    <property type="entry name" value="Aspartate Aminotransferase, domain 1"/>
    <property type="match status" value="1"/>
</dbReference>
<dbReference type="SUPFAM" id="SSF53383">
    <property type="entry name" value="PLP-dependent transferases"/>
    <property type="match status" value="1"/>
</dbReference>
<evidence type="ECO:0000259" key="4">
    <source>
        <dbReference type="Pfam" id="PF00155"/>
    </source>
</evidence>
<dbReference type="CDD" id="cd00609">
    <property type="entry name" value="AAT_like"/>
    <property type="match status" value="1"/>
</dbReference>
<comment type="caution">
    <text evidence="5">The sequence shown here is derived from an EMBL/GenBank/DDBJ whole genome shotgun (WGS) entry which is preliminary data.</text>
</comment>
<evidence type="ECO:0000313" key="5">
    <source>
        <dbReference type="EMBL" id="PDH41279.1"/>
    </source>
</evidence>
<sequence length="402" mass="44466">MNQYLESLNPYPFERLNGLLADVTPADKPPVPLSLGEPKHPAPDFLIEMLADPTFLRSGVGTYPPTKGLPELRGAISAFTHRRYALSQAPDADTQILPVNGTREALFAFAQVVIDATSPSVTLIPNPFYQIYEGAALLAGSQPMFVNCSEDTGHCPSFEDIDADTWRRCQLIYICNPGNPSGAVMDMQSFQDLIHLSDEYDFVIASDECYSELYADDEAPPPGLLQAADVLGRSDFRNCVVFNSLSKRSSLPGLRSGFVCGDAHYIEQFLLYRTYHGSAMSVHNQHVSAAAWNDEEHVISNRAVYRKKYAAVLEVLSDHWPQSQPAGGFYLWPETPVDDLQFTRKLLAEQNVKVVPGQYLARDTPTGNPGRNRVRLALVATVDECVQAAERIAAFMSNGQYR</sequence>
<dbReference type="PANTHER" id="PTHR42832:SF3">
    <property type="entry name" value="L-GLUTAMINE--4-(METHYLSULFANYL)-2-OXOBUTANOATE AMINOTRANSFERASE"/>
    <property type="match status" value="1"/>
</dbReference>
<evidence type="ECO:0000256" key="1">
    <source>
        <dbReference type="ARBA" id="ARBA00001933"/>
    </source>
</evidence>
<dbReference type="Gene3D" id="3.40.640.10">
    <property type="entry name" value="Type I PLP-dependent aspartate aminotransferase-like (Major domain)"/>
    <property type="match status" value="1"/>
</dbReference>
<protein>
    <submittedName>
        <fullName evidence="5">Succinyldiaminopimelate transaminase</fullName>
    </submittedName>
</protein>
<feature type="domain" description="Aminotransferase class I/classII large" evidence="4">
    <location>
        <begin position="31"/>
        <end position="392"/>
    </location>
</feature>
<dbReference type="Pfam" id="PF00155">
    <property type="entry name" value="Aminotran_1_2"/>
    <property type="match status" value="1"/>
</dbReference>
<reference evidence="5 6" key="1">
    <citation type="submission" date="2017-08" db="EMBL/GenBank/DDBJ databases">
        <title>Fine stratification of microbial communities through a metagenomic profile of the photic zone.</title>
        <authorList>
            <person name="Haro-Moreno J.M."/>
            <person name="Lopez-Perez M."/>
            <person name="De La Torre J."/>
            <person name="Picazo A."/>
            <person name="Camacho A."/>
            <person name="Rodriguez-Valera F."/>
        </authorList>
    </citation>
    <scope>NUCLEOTIDE SEQUENCE [LARGE SCALE GENOMIC DNA]</scope>
    <source>
        <strain evidence="5">MED-G24</strain>
    </source>
</reference>
<keyword evidence="3" id="KW-0808">Transferase</keyword>
<dbReference type="GO" id="GO:0009089">
    <property type="term" value="P:lysine biosynthetic process via diaminopimelate"/>
    <property type="evidence" value="ECO:0007669"/>
    <property type="project" value="InterPro"/>
</dbReference>
<dbReference type="PANTHER" id="PTHR42832">
    <property type="entry name" value="AMINO ACID AMINOTRANSFERASE"/>
    <property type="match status" value="1"/>
</dbReference>
<name>A0A2A5WXN2_9GAMM</name>
<dbReference type="InterPro" id="IPR019878">
    <property type="entry name" value="DapC_beta/gammaproteobac"/>
</dbReference>